<dbReference type="Pfam" id="PF08282">
    <property type="entry name" value="Hydrolase_3"/>
    <property type="match status" value="1"/>
</dbReference>
<gene>
    <name evidence="1" type="ORF">HNR32_001843</name>
</gene>
<dbReference type="SFLD" id="SFLDS00003">
    <property type="entry name" value="Haloacid_Dehalogenase"/>
    <property type="match status" value="1"/>
</dbReference>
<accession>A0A840UI69</accession>
<dbReference type="Gene3D" id="3.40.50.1000">
    <property type="entry name" value="HAD superfamily/HAD-like"/>
    <property type="match status" value="1"/>
</dbReference>
<dbReference type="InterPro" id="IPR006379">
    <property type="entry name" value="HAD-SF_hydro_IIB"/>
</dbReference>
<dbReference type="PROSITE" id="PS01229">
    <property type="entry name" value="COF_2"/>
    <property type="match status" value="1"/>
</dbReference>
<dbReference type="EMBL" id="JACHFH010000022">
    <property type="protein sequence ID" value="MBB5336689.1"/>
    <property type="molecule type" value="Genomic_DNA"/>
</dbReference>
<dbReference type="CDD" id="cd07516">
    <property type="entry name" value="HAD_Pase"/>
    <property type="match status" value="1"/>
</dbReference>
<protein>
    <submittedName>
        <fullName evidence="1">Uncharacterized protein</fullName>
    </submittedName>
</protein>
<dbReference type="NCBIfam" id="TIGR01484">
    <property type="entry name" value="HAD-SF-IIB"/>
    <property type="match status" value="1"/>
</dbReference>
<dbReference type="RefSeq" id="WP_183861846.1">
    <property type="nucleotide sequence ID" value="NZ_JACHFH010000022.1"/>
</dbReference>
<reference evidence="1 2" key="1">
    <citation type="submission" date="2020-08" db="EMBL/GenBank/DDBJ databases">
        <title>Genomic Encyclopedia of Type Strains, Phase IV (KMG-IV): sequencing the most valuable type-strain genomes for metagenomic binning, comparative biology and taxonomic classification.</title>
        <authorList>
            <person name="Goeker M."/>
        </authorList>
    </citation>
    <scope>NUCLEOTIDE SEQUENCE [LARGE SCALE GENOMIC DNA]</scope>
    <source>
        <strain evidence="1 2">DSM 24661</strain>
    </source>
</reference>
<dbReference type="InterPro" id="IPR023214">
    <property type="entry name" value="HAD_sf"/>
</dbReference>
<sequence>MAIKLIALDMDGTTLNDNNVVSPKNHAIIKEALAKGIIVTVCTGRANTELAPIIDALPEIRYFISGNGCKIYDKETDDTILSDPLSFSAANTIYRIVREYPVMLEVYTDNQIYTSKSCYEHVHKYVPEKFIKLVEDTRTPLENLKALFRSDWKKPVEKMNIFYNNAEDFASIRAKCKNLPACMTGATEANLEFNSPTANKGTAVAKMAKMMHIHAEEVMTIGDGSNDITMLKYAGYSIAMANAIDEVKLVAKYQTSSNNENGVAAAIEKYALNR</sequence>
<dbReference type="Gene3D" id="3.30.1240.10">
    <property type="match status" value="1"/>
</dbReference>
<evidence type="ECO:0000313" key="2">
    <source>
        <dbReference type="Proteomes" id="UP000559117"/>
    </source>
</evidence>
<dbReference type="InterPro" id="IPR036412">
    <property type="entry name" value="HAD-like_sf"/>
</dbReference>
<dbReference type="Proteomes" id="UP000559117">
    <property type="component" value="Unassembled WGS sequence"/>
</dbReference>
<dbReference type="InterPro" id="IPR000150">
    <property type="entry name" value="Cof"/>
</dbReference>
<organism evidence="1 2">
    <name type="scientific">Pectinatus brassicae</name>
    <dbReference type="NCBI Taxonomy" id="862415"/>
    <lineage>
        <taxon>Bacteria</taxon>
        <taxon>Bacillati</taxon>
        <taxon>Bacillota</taxon>
        <taxon>Negativicutes</taxon>
        <taxon>Selenomonadales</taxon>
        <taxon>Selenomonadaceae</taxon>
        <taxon>Pectinatus</taxon>
    </lineage>
</organism>
<dbReference type="SUPFAM" id="SSF56784">
    <property type="entry name" value="HAD-like"/>
    <property type="match status" value="1"/>
</dbReference>
<proteinExistence type="predicted"/>
<dbReference type="PANTHER" id="PTHR10000:SF8">
    <property type="entry name" value="HAD SUPERFAMILY HYDROLASE-LIKE, TYPE 3"/>
    <property type="match status" value="1"/>
</dbReference>
<name>A0A840UI69_9FIRM</name>
<dbReference type="PANTHER" id="PTHR10000">
    <property type="entry name" value="PHOSPHOSERINE PHOSPHATASE"/>
    <property type="match status" value="1"/>
</dbReference>
<dbReference type="GO" id="GO:0016791">
    <property type="term" value="F:phosphatase activity"/>
    <property type="evidence" value="ECO:0007669"/>
    <property type="project" value="UniProtKB-ARBA"/>
</dbReference>
<dbReference type="SFLD" id="SFLDG01140">
    <property type="entry name" value="C2.B:_Phosphomannomutase_and_P"/>
    <property type="match status" value="1"/>
</dbReference>
<dbReference type="AlphaFoldDB" id="A0A840UI69"/>
<dbReference type="NCBIfam" id="TIGR00099">
    <property type="entry name" value="Cof-subfamily"/>
    <property type="match status" value="1"/>
</dbReference>
<dbReference type="GO" id="GO:0000287">
    <property type="term" value="F:magnesium ion binding"/>
    <property type="evidence" value="ECO:0007669"/>
    <property type="project" value="TreeGrafter"/>
</dbReference>
<dbReference type="SFLD" id="SFLDG01144">
    <property type="entry name" value="C2.B.4:_PGP_Like"/>
    <property type="match status" value="1"/>
</dbReference>
<evidence type="ECO:0000313" key="1">
    <source>
        <dbReference type="EMBL" id="MBB5336689.1"/>
    </source>
</evidence>
<keyword evidence="2" id="KW-1185">Reference proteome</keyword>
<dbReference type="GO" id="GO:0005829">
    <property type="term" value="C:cytosol"/>
    <property type="evidence" value="ECO:0007669"/>
    <property type="project" value="TreeGrafter"/>
</dbReference>
<comment type="caution">
    <text evidence="1">The sequence shown here is derived from an EMBL/GenBank/DDBJ whole genome shotgun (WGS) entry which is preliminary data.</text>
</comment>